<dbReference type="AlphaFoldDB" id="A0A1L6MXF7"/>
<feature type="coiled-coil region" evidence="1">
    <location>
        <begin position="351"/>
        <end position="378"/>
    </location>
</feature>
<protein>
    <recommendedName>
        <fullName evidence="2">Cytochrome c-552/4 domain-containing protein</fullName>
    </recommendedName>
</protein>
<organism evidence="3 4">
    <name type="scientific">Pajaroellobacter abortibovis</name>
    <dbReference type="NCBI Taxonomy" id="1882918"/>
    <lineage>
        <taxon>Bacteria</taxon>
        <taxon>Pseudomonadati</taxon>
        <taxon>Myxococcota</taxon>
        <taxon>Polyangia</taxon>
        <taxon>Polyangiales</taxon>
        <taxon>Polyangiaceae</taxon>
    </lineage>
</organism>
<dbReference type="KEGG" id="pabo:BCY86_05855"/>
<dbReference type="SUPFAM" id="SSF56300">
    <property type="entry name" value="Metallo-dependent phosphatases"/>
    <property type="match status" value="1"/>
</dbReference>
<dbReference type="STRING" id="1882918.BCY86_05855"/>
<sequence>MRQYRLFFFPLGQAKVNIHLFSIFLLVSLLGEGCHSRTNISASSDGPTDTNLRFYLISDVGGVIEPCGCVKDQMGGIAQAASFLKSGQLEVPDSVLIGAGPLFFKEVNLSDDKKWQEIASARLLANSFSRMGLVAFSPGLNDFGEGMDQLRALVQRSQACALLSNAADETEAGSPIFTNQIIKEVSGIKIGLIGVMEKDDQHSIFSSSPKLQDRSLADVVHEMVRSLKDQKVQMIFLLGSLNPGEAKRIADKVPGITVILIGSRVTSEEVNTDFVSLEKVWPEEEDQKQEKVGALIVQLPNHLQGIGVLDFHVRGDLFFVDESGLKLAAKDEQLGGKIRDLNVRLAIAQQDRASQQQIDVLQSELKQLQADRISLMRQLPSSGKSYFRYRVQEIRDSMRKDPDVSADLEQYYRSVNEHNRIIYANKKPPAPSPGQAYYVGGEKCKDCHLSAHLFWEKTPHARAYATLANQAKEFNLDCVGCHVTGYERPGGSTVTWNTGLQNVQCESCHGPGSIHVQTQRKEDTVLYDPALCIDCHHPPHVHEFDVDMKKLRVLGPGHGQ</sequence>
<dbReference type="InterPro" id="IPR023155">
    <property type="entry name" value="Cyt_c-552/4"/>
</dbReference>
<evidence type="ECO:0000313" key="4">
    <source>
        <dbReference type="Proteomes" id="UP000185544"/>
    </source>
</evidence>
<dbReference type="SUPFAM" id="SSF48695">
    <property type="entry name" value="Multiheme cytochromes"/>
    <property type="match status" value="1"/>
</dbReference>
<dbReference type="InterPro" id="IPR006179">
    <property type="entry name" value="5_nucleotidase/apyrase"/>
</dbReference>
<dbReference type="RefSeq" id="WP_075276925.1">
    <property type="nucleotide sequence ID" value="NZ_CP016908.1"/>
</dbReference>
<name>A0A1L6MXF7_9BACT</name>
<proteinExistence type="predicted"/>
<dbReference type="EMBL" id="CP016908">
    <property type="protein sequence ID" value="APS00261.1"/>
    <property type="molecule type" value="Genomic_DNA"/>
</dbReference>
<keyword evidence="1" id="KW-0175">Coiled coil</keyword>
<dbReference type="InterPro" id="IPR036280">
    <property type="entry name" value="Multihaem_cyt_sf"/>
</dbReference>
<evidence type="ECO:0000313" key="3">
    <source>
        <dbReference type="EMBL" id="APS00261.1"/>
    </source>
</evidence>
<dbReference type="PANTHER" id="PTHR11575:SF24">
    <property type="entry name" value="5'-NUCLEOTIDASE"/>
    <property type="match status" value="1"/>
</dbReference>
<dbReference type="PANTHER" id="PTHR11575">
    <property type="entry name" value="5'-NUCLEOTIDASE-RELATED"/>
    <property type="match status" value="1"/>
</dbReference>
<dbReference type="GO" id="GO:0016787">
    <property type="term" value="F:hydrolase activity"/>
    <property type="evidence" value="ECO:0007669"/>
    <property type="project" value="InterPro"/>
</dbReference>
<gene>
    <name evidence="3" type="ORF">BCY86_05855</name>
</gene>
<dbReference type="Pfam" id="PF13435">
    <property type="entry name" value="Cytochrome_C554"/>
    <property type="match status" value="1"/>
</dbReference>
<feature type="domain" description="Cytochrome c-552/4" evidence="2">
    <location>
        <begin position="443"/>
        <end position="510"/>
    </location>
</feature>
<keyword evidence="4" id="KW-1185">Reference proteome</keyword>
<dbReference type="Proteomes" id="UP000185544">
    <property type="component" value="Chromosome"/>
</dbReference>
<dbReference type="Gene3D" id="3.60.21.10">
    <property type="match status" value="1"/>
</dbReference>
<dbReference type="Gene3D" id="1.10.1130.10">
    <property type="entry name" value="Flavocytochrome C3, Chain A"/>
    <property type="match status" value="1"/>
</dbReference>
<evidence type="ECO:0000259" key="2">
    <source>
        <dbReference type="Pfam" id="PF13435"/>
    </source>
</evidence>
<dbReference type="InterPro" id="IPR029052">
    <property type="entry name" value="Metallo-depent_PP-like"/>
</dbReference>
<accession>A0A1L6MXF7</accession>
<evidence type="ECO:0000256" key="1">
    <source>
        <dbReference type="SAM" id="Coils"/>
    </source>
</evidence>
<dbReference type="GO" id="GO:0009166">
    <property type="term" value="P:nucleotide catabolic process"/>
    <property type="evidence" value="ECO:0007669"/>
    <property type="project" value="InterPro"/>
</dbReference>
<dbReference type="OrthoDB" id="9814800at2"/>
<reference evidence="3 4" key="1">
    <citation type="submission" date="2016-08" db="EMBL/GenBank/DDBJ databases">
        <title>Identification and validation of antigenic proteins from Pajaroellobacter abortibovis using de-novo genome sequence assembly and reverse vaccinology.</title>
        <authorList>
            <person name="Welly B.T."/>
            <person name="Miller M.R."/>
            <person name="Stott J.L."/>
            <person name="Blanchard M.T."/>
            <person name="Islas-Trejo A.D."/>
            <person name="O'Rourke S.M."/>
            <person name="Young A.E."/>
            <person name="Medrano J.F."/>
            <person name="Van Eenennaam A.L."/>
        </authorList>
    </citation>
    <scope>NUCLEOTIDE SEQUENCE [LARGE SCALE GENOMIC DNA]</scope>
    <source>
        <strain evidence="3 4">BTF92-0548A/99-0131</strain>
    </source>
</reference>